<evidence type="ECO:0000256" key="4">
    <source>
        <dbReference type="ARBA" id="ARBA00023136"/>
    </source>
</evidence>
<accession>A0A4Q5N1F4</accession>
<feature type="transmembrane region" description="Helical" evidence="5">
    <location>
        <begin position="150"/>
        <end position="168"/>
    </location>
</feature>
<comment type="similarity">
    <text evidence="5">Belongs to the binding-protein-dependent transport system permease family.</text>
</comment>
<evidence type="ECO:0000256" key="3">
    <source>
        <dbReference type="ARBA" id="ARBA00022989"/>
    </source>
</evidence>
<dbReference type="RefSeq" id="WP_130101760.1">
    <property type="nucleotide sequence ID" value="NZ_SDWW01000010.1"/>
</dbReference>
<keyword evidence="4 5" id="KW-0472">Membrane</keyword>
<keyword evidence="3 5" id="KW-1133">Transmembrane helix</keyword>
<dbReference type="EMBL" id="SDWW01000010">
    <property type="protein sequence ID" value="RYV51938.1"/>
    <property type="molecule type" value="Genomic_DNA"/>
</dbReference>
<evidence type="ECO:0000313" key="7">
    <source>
        <dbReference type="EMBL" id="RYV51938.1"/>
    </source>
</evidence>
<name>A0A4Q5N1F4_9MICO</name>
<dbReference type="Gene3D" id="1.10.3720.10">
    <property type="entry name" value="MetI-like"/>
    <property type="match status" value="1"/>
</dbReference>
<evidence type="ECO:0000256" key="5">
    <source>
        <dbReference type="RuleBase" id="RU363032"/>
    </source>
</evidence>
<dbReference type="PROSITE" id="PS50928">
    <property type="entry name" value="ABC_TM1"/>
    <property type="match status" value="1"/>
</dbReference>
<dbReference type="CDD" id="cd06261">
    <property type="entry name" value="TM_PBP2"/>
    <property type="match status" value="1"/>
</dbReference>
<dbReference type="Proteomes" id="UP000293764">
    <property type="component" value="Unassembled WGS sequence"/>
</dbReference>
<comment type="subcellular location">
    <subcellularLocation>
        <location evidence="5">Cell membrane</location>
        <topology evidence="5">Multi-pass membrane protein</topology>
    </subcellularLocation>
    <subcellularLocation>
        <location evidence="1">Membrane</location>
        <topology evidence="1">Multi-pass membrane protein</topology>
    </subcellularLocation>
</comment>
<dbReference type="Pfam" id="PF00528">
    <property type="entry name" value="BPD_transp_1"/>
    <property type="match status" value="1"/>
</dbReference>
<protein>
    <submittedName>
        <fullName evidence="7">ABC transporter permease</fullName>
    </submittedName>
</protein>
<proteinExistence type="inferred from homology"/>
<keyword evidence="8" id="KW-1185">Reference proteome</keyword>
<dbReference type="OrthoDB" id="9778910at2"/>
<feature type="transmembrane region" description="Helical" evidence="5">
    <location>
        <begin position="108"/>
        <end position="129"/>
    </location>
</feature>
<dbReference type="SUPFAM" id="SSF161098">
    <property type="entry name" value="MetI-like"/>
    <property type="match status" value="1"/>
</dbReference>
<feature type="transmembrane region" description="Helical" evidence="5">
    <location>
        <begin position="192"/>
        <end position="213"/>
    </location>
</feature>
<sequence length="330" mass="35649">MRYFVQKLGFYAVALWAALTLNFFIPRLMPGNPVDIMVSKLAAKGPVTEATRDAIAAMLGTDTEASLWQQYGDYVSAIVHGNLGTSVAYFPASVGQIIDQTLPWTVGLIGLSTVISFLIGVGLGTFAGWKRGSWVDNLIPFTTMLQSVPYFWLALLLLFCFGSIWQVFPLNGGYDVYTFPGVEASWGFTKSVLYHGALPALTIVISSIGGWMLGMRNMMVSTLSEDYILTAEAKGLRPARIRFAYAARNAVLPSISGFAISLGFVVAGSIVTEAVFSYPGIGSALLMAVNSNDYALMQGIFLVITLAVLGANLLVDLLYGFIDPRTRARS</sequence>
<feature type="domain" description="ABC transmembrane type-1" evidence="6">
    <location>
        <begin position="102"/>
        <end position="315"/>
    </location>
</feature>
<keyword evidence="2 5" id="KW-0812">Transmembrane</keyword>
<comment type="caution">
    <text evidence="7">The sequence shown here is derived from an EMBL/GenBank/DDBJ whole genome shotgun (WGS) entry which is preliminary data.</text>
</comment>
<dbReference type="PANTHER" id="PTHR43376">
    <property type="entry name" value="OLIGOPEPTIDE TRANSPORT SYSTEM PERMEASE PROTEIN"/>
    <property type="match status" value="1"/>
</dbReference>
<dbReference type="GO" id="GO:0005886">
    <property type="term" value="C:plasma membrane"/>
    <property type="evidence" value="ECO:0007669"/>
    <property type="project" value="UniProtKB-SubCell"/>
</dbReference>
<dbReference type="InterPro" id="IPR000515">
    <property type="entry name" value="MetI-like"/>
</dbReference>
<evidence type="ECO:0000313" key="8">
    <source>
        <dbReference type="Proteomes" id="UP000293764"/>
    </source>
</evidence>
<feature type="transmembrane region" description="Helical" evidence="5">
    <location>
        <begin position="296"/>
        <end position="322"/>
    </location>
</feature>
<feature type="transmembrane region" description="Helical" evidence="5">
    <location>
        <begin position="7"/>
        <end position="25"/>
    </location>
</feature>
<evidence type="ECO:0000256" key="2">
    <source>
        <dbReference type="ARBA" id="ARBA00022692"/>
    </source>
</evidence>
<dbReference type="GO" id="GO:0055085">
    <property type="term" value="P:transmembrane transport"/>
    <property type="evidence" value="ECO:0007669"/>
    <property type="project" value="InterPro"/>
</dbReference>
<organism evidence="7 8">
    <name type="scientific">Pengzhenrongella frigida</name>
    <dbReference type="NCBI Taxonomy" id="1259133"/>
    <lineage>
        <taxon>Bacteria</taxon>
        <taxon>Bacillati</taxon>
        <taxon>Actinomycetota</taxon>
        <taxon>Actinomycetes</taxon>
        <taxon>Micrococcales</taxon>
        <taxon>Pengzhenrongella</taxon>
    </lineage>
</organism>
<evidence type="ECO:0000259" key="6">
    <source>
        <dbReference type="PROSITE" id="PS50928"/>
    </source>
</evidence>
<evidence type="ECO:0000256" key="1">
    <source>
        <dbReference type="ARBA" id="ARBA00004141"/>
    </source>
</evidence>
<dbReference type="AlphaFoldDB" id="A0A4Q5N1F4"/>
<dbReference type="InterPro" id="IPR035906">
    <property type="entry name" value="MetI-like_sf"/>
</dbReference>
<keyword evidence="5" id="KW-0813">Transport</keyword>
<dbReference type="PANTHER" id="PTHR43376:SF1">
    <property type="entry name" value="OLIGOPEPTIDE TRANSPORT SYSTEM PERMEASE PROTEIN"/>
    <property type="match status" value="1"/>
</dbReference>
<feature type="transmembrane region" description="Helical" evidence="5">
    <location>
        <begin position="250"/>
        <end position="276"/>
    </location>
</feature>
<gene>
    <name evidence="7" type="ORF">EUA98_05950</name>
</gene>
<reference evidence="7 8" key="1">
    <citation type="submission" date="2019-01" db="EMBL/GenBank/DDBJ databases">
        <title>Novel species of Cellulomonas.</title>
        <authorList>
            <person name="Liu Q."/>
            <person name="Xin Y.-H."/>
        </authorList>
    </citation>
    <scope>NUCLEOTIDE SEQUENCE [LARGE SCALE GENOMIC DNA]</scope>
    <source>
        <strain evidence="7 8">HLT2-17</strain>
    </source>
</reference>